<name>A0A7Y6NR43_9BURK</name>
<sequence length="103" mass="11484">MSALPLQSLLRTIGIRPSLVDARFDFADSLADVCAPQVGDVVEQISEARSLDELWQFRTAIFSLVARQHHEGEARRRLKALARHAPPRRRVLASPETTAHAAF</sequence>
<organism evidence="1 2">
    <name type="scientific">Piscinibacter koreensis</name>
    <dbReference type="NCBI Taxonomy" id="2742824"/>
    <lineage>
        <taxon>Bacteria</taxon>
        <taxon>Pseudomonadati</taxon>
        <taxon>Pseudomonadota</taxon>
        <taxon>Betaproteobacteria</taxon>
        <taxon>Burkholderiales</taxon>
        <taxon>Sphaerotilaceae</taxon>
        <taxon>Piscinibacter</taxon>
    </lineage>
</organism>
<dbReference type="RefSeq" id="WP_176070630.1">
    <property type="nucleotide sequence ID" value="NZ_JABWMJ010000009.1"/>
</dbReference>
<evidence type="ECO:0000313" key="2">
    <source>
        <dbReference type="Proteomes" id="UP000529637"/>
    </source>
</evidence>
<comment type="caution">
    <text evidence="1">The sequence shown here is derived from an EMBL/GenBank/DDBJ whole genome shotgun (WGS) entry which is preliminary data.</text>
</comment>
<dbReference type="Proteomes" id="UP000529637">
    <property type="component" value="Unassembled WGS sequence"/>
</dbReference>
<dbReference type="AlphaFoldDB" id="A0A7Y6NR43"/>
<keyword evidence="2" id="KW-1185">Reference proteome</keyword>
<protein>
    <submittedName>
        <fullName evidence="1">Uncharacterized protein</fullName>
    </submittedName>
</protein>
<reference evidence="1 2" key="1">
    <citation type="submission" date="2020-06" db="EMBL/GenBank/DDBJ databases">
        <title>Schlegella sp. ID0723 isolated from air conditioner.</title>
        <authorList>
            <person name="Kim D.Y."/>
            <person name="Kim D.-U."/>
        </authorList>
    </citation>
    <scope>NUCLEOTIDE SEQUENCE [LARGE SCALE GENOMIC DNA]</scope>
    <source>
        <strain evidence="1 2">ID0723</strain>
    </source>
</reference>
<evidence type="ECO:0000313" key="1">
    <source>
        <dbReference type="EMBL" id="NUZ07793.1"/>
    </source>
</evidence>
<dbReference type="EMBL" id="JABWMJ010000009">
    <property type="protein sequence ID" value="NUZ07793.1"/>
    <property type="molecule type" value="Genomic_DNA"/>
</dbReference>
<proteinExistence type="predicted"/>
<gene>
    <name evidence="1" type="ORF">HQN59_18680</name>
</gene>
<accession>A0A7Y6NR43</accession>